<sequence length="254" mass="28349">MADYDGSNFWTSSATEIDGSKQNAIAISIDDRAATRQAIVSALARKGYRLIERSAWHAKPPRGVMRESHWDYQDIVIHHAGRSYSCGVPSIEEIQRVQTEDMGRNPPFDDAGYHYAVSCQGEVYEARDIRFLGEHVAGSNSGKIGIVFLSDLVEAGEAYEQEYSRLSIFDKFKNFRGIITDWAIFKHDKPTTVQIQAATALCEILKDFFNISRLGGHREYQKLATNTGRACPGNLGMDIVKLLRSRLSLSAPGK</sequence>
<keyword evidence="3" id="KW-1185">Reference proteome</keyword>
<dbReference type="GO" id="GO:0008745">
    <property type="term" value="F:N-acetylmuramoyl-L-alanine amidase activity"/>
    <property type="evidence" value="ECO:0007669"/>
    <property type="project" value="InterPro"/>
</dbReference>
<dbReference type="EMBL" id="JAKLJA010000019">
    <property type="protein sequence ID" value="MCG5075947.1"/>
    <property type="molecule type" value="Genomic_DNA"/>
</dbReference>
<proteinExistence type="predicted"/>
<dbReference type="PANTHER" id="PTHR11022">
    <property type="entry name" value="PEPTIDOGLYCAN RECOGNITION PROTEIN"/>
    <property type="match status" value="1"/>
</dbReference>
<dbReference type="RefSeq" id="WP_238465783.1">
    <property type="nucleotide sequence ID" value="NZ_JAKLJA010000019.1"/>
</dbReference>
<dbReference type="Proteomes" id="UP001139308">
    <property type="component" value="Unassembled WGS sequence"/>
</dbReference>
<gene>
    <name evidence="2" type="ORF">L5014_21660</name>
</gene>
<dbReference type="Gene3D" id="3.40.80.10">
    <property type="entry name" value="Peptidoglycan recognition protein-like"/>
    <property type="match status" value="1"/>
</dbReference>
<dbReference type="Pfam" id="PF01510">
    <property type="entry name" value="Amidase_2"/>
    <property type="match status" value="1"/>
</dbReference>
<dbReference type="AlphaFoldDB" id="A0A9X1RU76"/>
<comment type="caution">
    <text evidence="2">The sequence shown here is derived from an EMBL/GenBank/DDBJ whole genome shotgun (WGS) entry which is preliminary data.</text>
</comment>
<dbReference type="CDD" id="cd06583">
    <property type="entry name" value="PGRP"/>
    <property type="match status" value="1"/>
</dbReference>
<evidence type="ECO:0000259" key="1">
    <source>
        <dbReference type="Pfam" id="PF01510"/>
    </source>
</evidence>
<protein>
    <submittedName>
        <fullName evidence="2">Peptidoglycan recognition protein family protein</fullName>
    </submittedName>
</protein>
<dbReference type="InterPro" id="IPR002502">
    <property type="entry name" value="Amidase_domain"/>
</dbReference>
<dbReference type="PANTHER" id="PTHR11022:SF41">
    <property type="entry name" value="PEPTIDOGLYCAN-RECOGNITION PROTEIN LC-RELATED"/>
    <property type="match status" value="1"/>
</dbReference>
<organism evidence="2 3">
    <name type="scientific">Paraburkholderia tagetis</name>
    <dbReference type="NCBI Taxonomy" id="2913261"/>
    <lineage>
        <taxon>Bacteria</taxon>
        <taxon>Pseudomonadati</taxon>
        <taxon>Pseudomonadota</taxon>
        <taxon>Betaproteobacteria</taxon>
        <taxon>Burkholderiales</taxon>
        <taxon>Burkholderiaceae</taxon>
        <taxon>Paraburkholderia</taxon>
    </lineage>
</organism>
<evidence type="ECO:0000313" key="2">
    <source>
        <dbReference type="EMBL" id="MCG5075947.1"/>
    </source>
</evidence>
<accession>A0A9X1RU76</accession>
<reference evidence="2" key="1">
    <citation type="submission" date="2022-01" db="EMBL/GenBank/DDBJ databases">
        <title>Genome sequence and assembly of Parabukholderia sp. RG36.</title>
        <authorList>
            <person name="Chhetri G."/>
        </authorList>
    </citation>
    <scope>NUCLEOTIDE SEQUENCE</scope>
    <source>
        <strain evidence="2">RG36</strain>
    </source>
</reference>
<dbReference type="GO" id="GO:0009253">
    <property type="term" value="P:peptidoglycan catabolic process"/>
    <property type="evidence" value="ECO:0007669"/>
    <property type="project" value="InterPro"/>
</dbReference>
<evidence type="ECO:0000313" key="3">
    <source>
        <dbReference type="Proteomes" id="UP001139308"/>
    </source>
</evidence>
<dbReference type="InterPro" id="IPR015510">
    <property type="entry name" value="PGRP"/>
</dbReference>
<dbReference type="InterPro" id="IPR036505">
    <property type="entry name" value="Amidase/PGRP_sf"/>
</dbReference>
<dbReference type="SUPFAM" id="SSF55846">
    <property type="entry name" value="N-acetylmuramoyl-L-alanine amidase-like"/>
    <property type="match status" value="1"/>
</dbReference>
<feature type="domain" description="N-acetylmuramoyl-L-alanine amidase" evidence="1">
    <location>
        <begin position="74"/>
        <end position="234"/>
    </location>
</feature>
<name>A0A9X1RU76_9BURK</name>